<organism evidence="9 10">
    <name type="scientific">Anopheles arabiensis</name>
    <name type="common">Mosquito</name>
    <dbReference type="NCBI Taxonomy" id="7173"/>
    <lineage>
        <taxon>Eukaryota</taxon>
        <taxon>Metazoa</taxon>
        <taxon>Ecdysozoa</taxon>
        <taxon>Arthropoda</taxon>
        <taxon>Hexapoda</taxon>
        <taxon>Insecta</taxon>
        <taxon>Pterygota</taxon>
        <taxon>Neoptera</taxon>
        <taxon>Endopterygota</taxon>
        <taxon>Diptera</taxon>
        <taxon>Nematocera</taxon>
        <taxon>Culicoidea</taxon>
        <taxon>Culicidae</taxon>
        <taxon>Anophelinae</taxon>
        <taxon>Anopheles</taxon>
    </lineage>
</organism>
<dbReference type="FunFam" id="2.10.110.10:FF:000021">
    <property type="entry name" value="Lim and senescent cell antigen-like-containing"/>
    <property type="match status" value="1"/>
</dbReference>
<dbReference type="PROSITE" id="PS50023">
    <property type="entry name" value="LIM_DOMAIN_2"/>
    <property type="match status" value="4"/>
</dbReference>
<dbReference type="GO" id="GO:0005911">
    <property type="term" value="C:cell-cell junction"/>
    <property type="evidence" value="ECO:0007669"/>
    <property type="project" value="TreeGrafter"/>
</dbReference>
<feature type="domain" description="LIM zinc-binding" evidence="8">
    <location>
        <begin position="312"/>
        <end position="369"/>
    </location>
</feature>
<dbReference type="FunFam" id="2.10.110.10:FF:000011">
    <property type="entry name" value="Lim and senescent cell antigen-like-containing"/>
    <property type="match status" value="1"/>
</dbReference>
<evidence type="ECO:0000256" key="3">
    <source>
        <dbReference type="ARBA" id="ARBA00022737"/>
    </source>
</evidence>
<evidence type="ECO:0000313" key="10">
    <source>
        <dbReference type="Proteomes" id="UP000075840"/>
    </source>
</evidence>
<dbReference type="Proteomes" id="UP000075840">
    <property type="component" value="Unassembled WGS sequence"/>
</dbReference>
<evidence type="ECO:0000256" key="4">
    <source>
        <dbReference type="ARBA" id="ARBA00022833"/>
    </source>
</evidence>
<evidence type="ECO:0000256" key="2">
    <source>
        <dbReference type="ARBA" id="ARBA00022723"/>
    </source>
</evidence>
<dbReference type="GO" id="GO:0005925">
    <property type="term" value="C:focal adhesion"/>
    <property type="evidence" value="ECO:0007669"/>
    <property type="project" value="TreeGrafter"/>
</dbReference>
<dbReference type="CDD" id="cd09333">
    <property type="entry name" value="LIM3_PINCH"/>
    <property type="match status" value="1"/>
</dbReference>
<protein>
    <recommendedName>
        <fullName evidence="8">LIM zinc-binding domain-containing protein</fullName>
    </recommendedName>
</protein>
<feature type="domain" description="LIM zinc-binding" evidence="8">
    <location>
        <begin position="249"/>
        <end position="310"/>
    </location>
</feature>
<name>A0A182HJT1_ANOAR</name>
<dbReference type="InterPro" id="IPR047944">
    <property type="entry name" value="LIMS1/2-like_LIM1"/>
</dbReference>
<keyword evidence="6" id="KW-0440">LIM domain</keyword>
<dbReference type="SUPFAM" id="SSF57716">
    <property type="entry name" value="Glucocorticoid receptor-like (DNA-binding domain)"/>
    <property type="match status" value="6"/>
</dbReference>
<dbReference type="GO" id="GO:0045216">
    <property type="term" value="P:cell-cell junction organization"/>
    <property type="evidence" value="ECO:0007669"/>
    <property type="project" value="TreeGrafter"/>
</dbReference>
<proteinExistence type="predicted"/>
<dbReference type="CDD" id="cd09335">
    <property type="entry name" value="LIM5_PINCH"/>
    <property type="match status" value="1"/>
</dbReference>
<feature type="region of interest" description="Disordered" evidence="7">
    <location>
        <begin position="1"/>
        <end position="23"/>
    </location>
</feature>
<dbReference type="VEuPathDB" id="VectorBase:AARA001506"/>
<feature type="compositionally biased region" description="Low complexity" evidence="7">
    <location>
        <begin position="71"/>
        <end position="91"/>
    </location>
</feature>
<dbReference type="GO" id="GO:0005737">
    <property type="term" value="C:cytoplasm"/>
    <property type="evidence" value="ECO:0007669"/>
    <property type="project" value="TreeGrafter"/>
</dbReference>
<dbReference type="KEGG" id="aara:120898240"/>
<feature type="region of interest" description="Disordered" evidence="7">
    <location>
        <begin position="176"/>
        <end position="241"/>
    </location>
</feature>
<dbReference type="InterPro" id="IPR001781">
    <property type="entry name" value="Znf_LIM"/>
</dbReference>
<dbReference type="FunFam" id="2.10.110.10:FF:000092">
    <property type="entry name" value="LIM domain-containing protein"/>
    <property type="match status" value="1"/>
</dbReference>
<dbReference type="FunFam" id="2.10.110.10:FF:000094">
    <property type="entry name" value="LIM domain-containing protein"/>
    <property type="match status" value="1"/>
</dbReference>
<dbReference type="PROSITE" id="PS00478">
    <property type="entry name" value="LIM_DOMAIN_1"/>
    <property type="match status" value="2"/>
</dbReference>
<dbReference type="EnsemblMetazoa" id="AARA001506-RA">
    <property type="protein sequence ID" value="AARA001506-PA"/>
    <property type="gene ID" value="AARA001506"/>
</dbReference>
<dbReference type="PANTHER" id="PTHR24210">
    <property type="entry name" value="LIM DOMAIN-CONTAINING PROTEIN"/>
    <property type="match status" value="1"/>
</dbReference>
<feature type="domain" description="LIM zinc-binding" evidence="8">
    <location>
        <begin position="442"/>
        <end position="501"/>
    </location>
</feature>
<dbReference type="CDD" id="cd09332">
    <property type="entry name" value="LIM2_PINCH"/>
    <property type="match status" value="1"/>
</dbReference>
<feature type="compositionally biased region" description="Basic and acidic residues" evidence="7">
    <location>
        <begin position="7"/>
        <end position="23"/>
    </location>
</feature>
<accession>A0A182HJT1</accession>
<dbReference type="VEuPathDB" id="VectorBase:AARA21_011508"/>
<dbReference type="CDD" id="cd09331">
    <property type="entry name" value="LIM1_PINCH"/>
    <property type="match status" value="1"/>
</dbReference>
<keyword evidence="10" id="KW-1185">Reference proteome</keyword>
<feature type="compositionally biased region" description="Low complexity" evidence="7">
    <location>
        <begin position="203"/>
        <end position="216"/>
    </location>
</feature>
<dbReference type="CTD" id="40999"/>
<keyword evidence="3" id="KW-0677">Repeat</keyword>
<dbReference type="GeneID" id="120898240"/>
<dbReference type="PANTHER" id="PTHR24210:SF0">
    <property type="entry name" value="LIM DOMAIN-CONTAINING PROTEIN"/>
    <property type="match status" value="1"/>
</dbReference>
<evidence type="ECO:0000259" key="8">
    <source>
        <dbReference type="PROSITE" id="PS50023"/>
    </source>
</evidence>
<dbReference type="GO" id="GO:2001046">
    <property type="term" value="P:positive regulation of integrin-mediated signaling pathway"/>
    <property type="evidence" value="ECO:0007669"/>
    <property type="project" value="TreeGrafter"/>
</dbReference>
<dbReference type="GO" id="GO:1900026">
    <property type="term" value="P:positive regulation of substrate adhesion-dependent cell spreading"/>
    <property type="evidence" value="ECO:0007669"/>
    <property type="project" value="TreeGrafter"/>
</dbReference>
<evidence type="ECO:0000256" key="6">
    <source>
        <dbReference type="ARBA" id="ARBA00023038"/>
    </source>
</evidence>
<dbReference type="GO" id="GO:0098609">
    <property type="term" value="P:cell-cell adhesion"/>
    <property type="evidence" value="ECO:0007669"/>
    <property type="project" value="TreeGrafter"/>
</dbReference>
<evidence type="ECO:0000256" key="7">
    <source>
        <dbReference type="SAM" id="MobiDB-lite"/>
    </source>
</evidence>
<feature type="compositionally biased region" description="Polar residues" evidence="7">
    <location>
        <begin position="222"/>
        <end position="232"/>
    </location>
</feature>
<sequence>MSALKLKPLEDSNLYKRRTTSKENLLHTAVGGSVGGGGGAVAAAAVSASDMMLRPGRDTDSPSSTASPRLMSASSTQQSTTATTTRSQMQQNVASYPPPHPQVESYYQQPKSPIRMATGFGGTTVPFPLCTSTPTHPSAGGQKNVQFLTTANSRNVYDSGTASPQTRVAVQFEQPNVSHGATPQRGASSSGQQQPPGAYQNLPTPGIAPGTPTTPGRRMESWEQSGRSNVQTVAAGDGVTTNNMSLGTMHCTRCDEGFEPHERIVNSNGQLWHTQCFVCAQCFRQFQDGIFYEFEGRKYCEKDFHILFAPCCAKCNNFVIGRVIKAMAANWHPQCFTCERCSIPLADSGFIRNQNRALCHDCNRKEKEVGLGKLVCNKCHGIIDDAPLRFRGEVYHGYHFNCTSCGAELDSSAREVKNRSGYAANDMNELYCLRCHDRMGIPICGACRRPIEERVVTALGKHWHVEHFVCAKCEKPFLGHRHYEKRGMAYCETHYHQLFGNLCFVCNQVIAGDVFTALNKAWCVHHFSCSICDQKLDQKSKFFEYDEKPVCKKCYERFPSELRRRLRISHENTIKKPAP</sequence>
<dbReference type="SMART" id="SM00132">
    <property type="entry name" value="LIM"/>
    <property type="match status" value="5"/>
</dbReference>
<dbReference type="GO" id="GO:0046872">
    <property type="term" value="F:metal ion binding"/>
    <property type="evidence" value="ECO:0007669"/>
    <property type="project" value="UniProtKB-KW"/>
</dbReference>
<feature type="region of interest" description="Disordered" evidence="7">
    <location>
        <begin position="52"/>
        <end position="106"/>
    </location>
</feature>
<dbReference type="CDD" id="cd09334">
    <property type="entry name" value="LIM4_PINCH"/>
    <property type="match status" value="1"/>
</dbReference>
<dbReference type="Pfam" id="PF00412">
    <property type="entry name" value="LIM"/>
    <property type="match status" value="5"/>
</dbReference>
<dbReference type="RefSeq" id="XP_040159729.1">
    <property type="nucleotide sequence ID" value="XM_040303795.1"/>
</dbReference>
<dbReference type="InterPro" id="IPR017351">
    <property type="entry name" value="PINCH-1-4-like"/>
</dbReference>
<dbReference type="EMBL" id="APCN01002208">
    <property type="status" value="NOT_ANNOTATED_CDS"/>
    <property type="molecule type" value="Genomic_DNA"/>
</dbReference>
<dbReference type="AlphaFoldDB" id="A0A182HJT1"/>
<reference evidence="9" key="1">
    <citation type="submission" date="2022-08" db="UniProtKB">
        <authorList>
            <consortium name="EnsemblMetazoa"/>
        </authorList>
    </citation>
    <scope>IDENTIFICATION</scope>
    <source>
        <strain evidence="9">Dongola</strain>
    </source>
</reference>
<keyword evidence="4" id="KW-0862">Zinc</keyword>
<dbReference type="Gene3D" id="2.10.110.10">
    <property type="entry name" value="Cysteine Rich Protein"/>
    <property type="match status" value="5"/>
</dbReference>
<keyword evidence="5" id="KW-0965">Cell junction</keyword>
<feature type="compositionally biased region" description="Polar residues" evidence="7">
    <location>
        <begin position="176"/>
        <end position="195"/>
    </location>
</feature>
<evidence type="ECO:0000313" key="9">
    <source>
        <dbReference type="EnsemblMetazoa" id="AARA001506-PA"/>
    </source>
</evidence>
<feature type="domain" description="LIM zinc-binding" evidence="8">
    <location>
        <begin position="502"/>
        <end position="561"/>
    </location>
</feature>
<comment type="subcellular location">
    <subcellularLocation>
        <location evidence="1">Cell junction</location>
    </subcellularLocation>
</comment>
<evidence type="ECO:0000256" key="1">
    <source>
        <dbReference type="ARBA" id="ARBA00004282"/>
    </source>
</evidence>
<dbReference type="FunFam" id="2.10.110.10:FF:000017">
    <property type="entry name" value="Lim and senescent cell antigen-like-containing"/>
    <property type="match status" value="1"/>
</dbReference>
<evidence type="ECO:0000256" key="5">
    <source>
        <dbReference type="ARBA" id="ARBA00022949"/>
    </source>
</evidence>
<keyword evidence="2" id="KW-0479">Metal-binding</keyword>